<gene>
    <name evidence="1" type="ORF">OCBIM_22013125mg</name>
</gene>
<protein>
    <submittedName>
        <fullName evidence="1">Uncharacterized protein</fullName>
    </submittedName>
</protein>
<proteinExistence type="predicted"/>
<name>A0A0L8HJJ2_OCTBM</name>
<reference evidence="1" key="1">
    <citation type="submission" date="2015-07" db="EMBL/GenBank/DDBJ databases">
        <title>MeaNS - Measles Nucleotide Surveillance Program.</title>
        <authorList>
            <person name="Tran T."/>
            <person name="Druce J."/>
        </authorList>
    </citation>
    <scope>NUCLEOTIDE SEQUENCE</scope>
    <source>
        <strain evidence="1">UCB-OBI-ISO-001</strain>
        <tissue evidence="1">Gonad</tissue>
    </source>
</reference>
<organism evidence="1">
    <name type="scientific">Octopus bimaculoides</name>
    <name type="common">California two-spotted octopus</name>
    <dbReference type="NCBI Taxonomy" id="37653"/>
    <lineage>
        <taxon>Eukaryota</taxon>
        <taxon>Metazoa</taxon>
        <taxon>Spiralia</taxon>
        <taxon>Lophotrochozoa</taxon>
        <taxon>Mollusca</taxon>
        <taxon>Cephalopoda</taxon>
        <taxon>Coleoidea</taxon>
        <taxon>Octopodiformes</taxon>
        <taxon>Octopoda</taxon>
        <taxon>Incirrata</taxon>
        <taxon>Octopodidae</taxon>
        <taxon>Octopus</taxon>
    </lineage>
</organism>
<dbReference type="AlphaFoldDB" id="A0A0L8HJJ2"/>
<dbReference type="EMBL" id="KQ417985">
    <property type="protein sequence ID" value="KOF89397.1"/>
    <property type="molecule type" value="Genomic_DNA"/>
</dbReference>
<evidence type="ECO:0000313" key="1">
    <source>
        <dbReference type="EMBL" id="KOF89397.1"/>
    </source>
</evidence>
<accession>A0A0L8HJJ2</accession>
<sequence>MISHSAFKDLWIKKKPLFLETDKDLRLEMNQGHTIYTQTRKSS</sequence>